<protein>
    <submittedName>
        <fullName evidence="3">DUF1835 domain-containing protein</fullName>
    </submittedName>
    <submittedName>
        <fullName evidence="4">Protein of uncharacterized function</fullName>
    </submittedName>
</protein>
<sequence>MKDVHIALSGSCVRLAYPGEDVLDFPDRLSFGPLYALDDEVAMQARTRWFRDLYQSVHAPEWDTSEESQAGMATLKAQLAAVTGQVTLWVGDNADEQLMLRALLPLLGERPIFVVSVTEHTGRPSTGWCATEMLEPLWIRRRELTTADKTALIADWQRLLAENAPVRIFAENAVRGQAQDFHDRQLLDACPDDYTQGSRVVGEAMVNSPYPVGDTFLNFRLYALIAQGALQAQTAGMNMNRIKVKQA</sequence>
<evidence type="ECO:0000313" key="6">
    <source>
        <dbReference type="Proteomes" id="UP000594967"/>
    </source>
</evidence>
<organism evidence="4 5">
    <name type="scientific">Serratia plymuthica</name>
    <dbReference type="NCBI Taxonomy" id="82996"/>
    <lineage>
        <taxon>Bacteria</taxon>
        <taxon>Pseudomonadati</taxon>
        <taxon>Pseudomonadota</taxon>
        <taxon>Gammaproteobacteria</taxon>
        <taxon>Enterobacterales</taxon>
        <taxon>Yersiniaceae</taxon>
        <taxon>Serratia</taxon>
    </lineage>
</organism>
<evidence type="ECO:0000313" key="3">
    <source>
        <dbReference type="EMBL" id="QPS21234.1"/>
    </source>
</evidence>
<dbReference type="InterPro" id="IPR014973">
    <property type="entry name" value="DUF1835"/>
</dbReference>
<dbReference type="Proteomes" id="UP000248897">
    <property type="component" value="Chromosome 1"/>
</dbReference>
<evidence type="ECO:0000259" key="2">
    <source>
        <dbReference type="Pfam" id="PF12395"/>
    </source>
</evidence>
<dbReference type="Proteomes" id="UP000594967">
    <property type="component" value="Chromosome"/>
</dbReference>
<dbReference type="RefSeq" id="WP_063197733.1">
    <property type="nucleotide sequence ID" value="NZ_CAMITG010000002.1"/>
</dbReference>
<dbReference type="EMBL" id="CP065673">
    <property type="protein sequence ID" value="QPS21234.1"/>
    <property type="molecule type" value="Genomic_DNA"/>
</dbReference>
<keyword evidence="6" id="KW-1185">Reference proteome</keyword>
<gene>
    <name evidence="3" type="ORF">I6G64_02025</name>
    <name evidence="4" type="ORF">NCTC12961_02502</name>
</gene>
<dbReference type="Pfam" id="PF12395">
    <property type="entry name" value="DUF3658"/>
    <property type="match status" value="1"/>
</dbReference>
<evidence type="ECO:0000313" key="5">
    <source>
        <dbReference type="Proteomes" id="UP000248897"/>
    </source>
</evidence>
<evidence type="ECO:0000313" key="4">
    <source>
        <dbReference type="EMBL" id="SQI37916.1"/>
    </source>
</evidence>
<dbReference type="EMBL" id="LS483469">
    <property type="protein sequence ID" value="SQI37916.1"/>
    <property type="molecule type" value="Genomic_DNA"/>
</dbReference>
<accession>A0A2X4UDP5</accession>
<dbReference type="InterPro" id="IPR022123">
    <property type="entry name" value="DUF3658"/>
</dbReference>
<feature type="domain" description="DUF3658" evidence="2">
    <location>
        <begin position="140"/>
        <end position="239"/>
    </location>
</feature>
<feature type="domain" description="DUF1835" evidence="1">
    <location>
        <begin position="18"/>
        <end position="113"/>
    </location>
</feature>
<dbReference type="AlphaFoldDB" id="A0A2X4UDP5"/>
<dbReference type="STRING" id="82996.ADP72_00510"/>
<reference evidence="4 5" key="1">
    <citation type="submission" date="2018-06" db="EMBL/GenBank/DDBJ databases">
        <authorList>
            <consortium name="Pathogen Informatics"/>
            <person name="Doyle S."/>
        </authorList>
    </citation>
    <scope>NUCLEOTIDE SEQUENCE [LARGE SCALE GENOMIC DNA]</scope>
    <source>
        <strain evidence="4 5">NCTC12961</strain>
    </source>
</reference>
<name>A0A2X4UDP5_SERPL</name>
<dbReference type="Pfam" id="PF08874">
    <property type="entry name" value="DUF1835"/>
    <property type="match status" value="1"/>
</dbReference>
<proteinExistence type="predicted"/>
<reference evidence="3 6" key="2">
    <citation type="submission" date="2020-12" db="EMBL/GenBank/DDBJ databases">
        <title>FDA dAtabase for Regulatory Grade micrObial Sequences (FDA-ARGOS): Supporting development and validation of Infectious Disease Dx tests.</title>
        <authorList>
            <person name="Sproer C."/>
            <person name="Gronow S."/>
            <person name="Severitt S."/>
            <person name="Schroder I."/>
            <person name="Tallon L."/>
            <person name="Sadzewicz L."/>
            <person name="Zhao X."/>
            <person name="Boylan J."/>
            <person name="Ott S."/>
            <person name="Bowen H."/>
            <person name="Vavikolanu K."/>
            <person name="Mehta A."/>
            <person name="Aluvathingal J."/>
            <person name="Nadendla S."/>
            <person name="Lowell S."/>
            <person name="Myers T."/>
            <person name="Yan Y."/>
            <person name="Sichtig H."/>
        </authorList>
    </citation>
    <scope>NUCLEOTIDE SEQUENCE [LARGE SCALE GENOMIC DNA]</scope>
    <source>
        <strain evidence="3 6">FDAARGOS_907</strain>
    </source>
</reference>
<evidence type="ECO:0000259" key="1">
    <source>
        <dbReference type="Pfam" id="PF08874"/>
    </source>
</evidence>